<evidence type="ECO:0000256" key="3">
    <source>
        <dbReference type="ARBA" id="ARBA00012438"/>
    </source>
</evidence>
<dbReference type="EMBL" id="QRCT01000003">
    <property type="protein sequence ID" value="RDU25214.1"/>
    <property type="molecule type" value="Genomic_DNA"/>
</dbReference>
<evidence type="ECO:0000256" key="7">
    <source>
        <dbReference type="ARBA" id="ARBA00022777"/>
    </source>
</evidence>
<dbReference type="SMART" id="SM00387">
    <property type="entry name" value="HATPase_c"/>
    <property type="match status" value="1"/>
</dbReference>
<feature type="domain" description="HAMP" evidence="13">
    <location>
        <begin position="103"/>
        <end position="156"/>
    </location>
</feature>
<dbReference type="InterPro" id="IPR004358">
    <property type="entry name" value="Sig_transdc_His_kin-like_C"/>
</dbReference>
<dbReference type="InterPro" id="IPR005467">
    <property type="entry name" value="His_kinase_dom"/>
</dbReference>
<dbReference type="Gene3D" id="3.30.565.10">
    <property type="entry name" value="Histidine kinase-like ATPase, C-terminal domain"/>
    <property type="match status" value="1"/>
</dbReference>
<keyword evidence="7" id="KW-0418">Kinase</keyword>
<protein>
    <recommendedName>
        <fullName evidence="3">histidine kinase</fullName>
        <ecNumber evidence="3">2.7.13.3</ecNumber>
    </recommendedName>
</protein>
<evidence type="ECO:0000256" key="10">
    <source>
        <dbReference type="ARBA" id="ARBA00023136"/>
    </source>
</evidence>
<dbReference type="Pfam" id="PF00672">
    <property type="entry name" value="HAMP"/>
    <property type="match status" value="1"/>
</dbReference>
<keyword evidence="6 11" id="KW-0812">Transmembrane</keyword>
<feature type="domain" description="Histidine kinase" evidence="12">
    <location>
        <begin position="164"/>
        <end position="374"/>
    </location>
</feature>
<keyword evidence="15" id="KW-1185">Reference proteome</keyword>
<dbReference type="CDD" id="cd00075">
    <property type="entry name" value="HATPase"/>
    <property type="match status" value="1"/>
</dbReference>
<dbReference type="InterPro" id="IPR036890">
    <property type="entry name" value="HATPase_C_sf"/>
</dbReference>
<dbReference type="CDD" id="cd06225">
    <property type="entry name" value="HAMP"/>
    <property type="match status" value="1"/>
</dbReference>
<evidence type="ECO:0000256" key="6">
    <source>
        <dbReference type="ARBA" id="ARBA00022692"/>
    </source>
</evidence>
<dbReference type="Pfam" id="PF00512">
    <property type="entry name" value="HisKA"/>
    <property type="match status" value="1"/>
</dbReference>
<dbReference type="Gene3D" id="6.10.340.10">
    <property type="match status" value="1"/>
</dbReference>
<evidence type="ECO:0000259" key="13">
    <source>
        <dbReference type="PROSITE" id="PS50885"/>
    </source>
</evidence>
<dbReference type="EC" id="2.7.13.3" evidence="3"/>
<dbReference type="OrthoDB" id="9813151at2"/>
<evidence type="ECO:0000256" key="4">
    <source>
        <dbReference type="ARBA" id="ARBA00022553"/>
    </source>
</evidence>
<dbReference type="SMART" id="SM00304">
    <property type="entry name" value="HAMP"/>
    <property type="match status" value="1"/>
</dbReference>
<dbReference type="SUPFAM" id="SSF47384">
    <property type="entry name" value="Homodimeric domain of signal transducing histidine kinase"/>
    <property type="match status" value="1"/>
</dbReference>
<evidence type="ECO:0000256" key="9">
    <source>
        <dbReference type="ARBA" id="ARBA00023012"/>
    </source>
</evidence>
<dbReference type="InterPro" id="IPR003661">
    <property type="entry name" value="HisK_dim/P_dom"/>
</dbReference>
<sequence>MKKLSLQWRLTLMTAFLISLTCTVLNFLIYFSGSSYIDNFGYYVVDILPSYEEEYIPDEEWESFYNDYFEQISETKQDFSLNSWVITLIITLLSSSVAYFVIGRSLRPLRELSEQIEDVQAQNLSKQLLVKNENDEIGRLAHSFNKVLERLSESFAVQRQFTGNAAHELRTPLAVMQTKLDVYQKLEHSTEEDCLETMDMIGQQTEQLTHLVQVLLEMAELQSVQRSDHISLPDLVEEVLFDLAPLADKKQVSLIQVDGKGSITGSDILIYRAVYNLVENAIKYNHPNGRVTVAVKKRRTGASITVFDTGCGIPVEHQEEVFAPFFRVDKSRSRTMGGAGLGLALVCDIAQLHGGSVRIVESSSEGTIIELLIP</sequence>
<dbReference type="RefSeq" id="WP_115480200.1">
    <property type="nucleotide sequence ID" value="NZ_QRCT01000003.1"/>
</dbReference>
<comment type="catalytic activity">
    <reaction evidence="1">
        <text>ATP + protein L-histidine = ADP + protein N-phospho-L-histidine.</text>
        <dbReference type="EC" id="2.7.13.3"/>
    </reaction>
</comment>
<dbReference type="AlphaFoldDB" id="A0A371B039"/>
<dbReference type="Gene3D" id="1.10.287.130">
    <property type="match status" value="1"/>
</dbReference>
<reference evidence="14 15" key="1">
    <citation type="submission" date="2018-07" db="EMBL/GenBank/DDBJ databases">
        <title>Anaerosacharophilus polymeroproducens gen. nov. sp. nov., an anaerobic bacterium isolated from salt field.</title>
        <authorList>
            <person name="Kim W."/>
            <person name="Yang S.-H."/>
            <person name="Oh J."/>
            <person name="Lee J.-H."/>
            <person name="Kwon K.K."/>
        </authorList>
    </citation>
    <scope>NUCLEOTIDE SEQUENCE [LARGE SCALE GENOMIC DNA]</scope>
    <source>
        <strain evidence="14 15">MCWD5</strain>
    </source>
</reference>
<keyword evidence="4" id="KW-0597">Phosphoprotein</keyword>
<dbReference type="Pfam" id="PF02518">
    <property type="entry name" value="HATPase_c"/>
    <property type="match status" value="1"/>
</dbReference>
<evidence type="ECO:0000256" key="1">
    <source>
        <dbReference type="ARBA" id="ARBA00000085"/>
    </source>
</evidence>
<dbReference type="InterPro" id="IPR003660">
    <property type="entry name" value="HAMP_dom"/>
</dbReference>
<proteinExistence type="predicted"/>
<evidence type="ECO:0000313" key="15">
    <source>
        <dbReference type="Proteomes" id="UP000255036"/>
    </source>
</evidence>
<keyword evidence="9" id="KW-0902">Two-component regulatory system</keyword>
<feature type="transmembrane region" description="Helical" evidence="11">
    <location>
        <begin position="83"/>
        <end position="102"/>
    </location>
</feature>
<dbReference type="PROSITE" id="PS50885">
    <property type="entry name" value="HAMP"/>
    <property type="match status" value="1"/>
</dbReference>
<dbReference type="InterPro" id="IPR036097">
    <property type="entry name" value="HisK_dim/P_sf"/>
</dbReference>
<organism evidence="14 15">
    <name type="scientific">Anaerosacchariphilus polymeriproducens</name>
    <dbReference type="NCBI Taxonomy" id="1812858"/>
    <lineage>
        <taxon>Bacteria</taxon>
        <taxon>Bacillati</taxon>
        <taxon>Bacillota</taxon>
        <taxon>Clostridia</taxon>
        <taxon>Lachnospirales</taxon>
        <taxon>Lachnospiraceae</taxon>
        <taxon>Anaerosacchariphilus</taxon>
    </lineage>
</organism>
<dbReference type="GO" id="GO:0005886">
    <property type="term" value="C:plasma membrane"/>
    <property type="evidence" value="ECO:0007669"/>
    <property type="project" value="TreeGrafter"/>
</dbReference>
<evidence type="ECO:0000259" key="12">
    <source>
        <dbReference type="PROSITE" id="PS50109"/>
    </source>
</evidence>
<dbReference type="InterPro" id="IPR050428">
    <property type="entry name" value="TCS_sensor_his_kinase"/>
</dbReference>
<dbReference type="SMART" id="SM00388">
    <property type="entry name" value="HisKA"/>
    <property type="match status" value="1"/>
</dbReference>
<evidence type="ECO:0000256" key="5">
    <source>
        <dbReference type="ARBA" id="ARBA00022679"/>
    </source>
</evidence>
<keyword evidence="8 11" id="KW-1133">Transmembrane helix</keyword>
<dbReference type="Proteomes" id="UP000255036">
    <property type="component" value="Unassembled WGS sequence"/>
</dbReference>
<dbReference type="PRINTS" id="PR00344">
    <property type="entry name" value="BCTRLSENSOR"/>
</dbReference>
<dbReference type="CDD" id="cd00082">
    <property type="entry name" value="HisKA"/>
    <property type="match status" value="1"/>
</dbReference>
<gene>
    <name evidence="14" type="ORF">DWV06_00385</name>
</gene>
<dbReference type="PANTHER" id="PTHR45436">
    <property type="entry name" value="SENSOR HISTIDINE KINASE YKOH"/>
    <property type="match status" value="1"/>
</dbReference>
<evidence type="ECO:0000256" key="8">
    <source>
        <dbReference type="ARBA" id="ARBA00022989"/>
    </source>
</evidence>
<accession>A0A371B039</accession>
<name>A0A371B039_9FIRM</name>
<dbReference type="PANTHER" id="PTHR45436:SF5">
    <property type="entry name" value="SENSOR HISTIDINE KINASE TRCS"/>
    <property type="match status" value="1"/>
</dbReference>
<comment type="subcellular location">
    <subcellularLocation>
        <location evidence="2">Membrane</location>
    </subcellularLocation>
</comment>
<keyword evidence="10 11" id="KW-0472">Membrane</keyword>
<comment type="caution">
    <text evidence="14">The sequence shown here is derived from an EMBL/GenBank/DDBJ whole genome shotgun (WGS) entry which is preliminary data.</text>
</comment>
<evidence type="ECO:0000256" key="2">
    <source>
        <dbReference type="ARBA" id="ARBA00004370"/>
    </source>
</evidence>
<dbReference type="SUPFAM" id="SSF158472">
    <property type="entry name" value="HAMP domain-like"/>
    <property type="match status" value="1"/>
</dbReference>
<feature type="transmembrane region" description="Helical" evidence="11">
    <location>
        <begin position="12"/>
        <end position="31"/>
    </location>
</feature>
<evidence type="ECO:0000313" key="14">
    <source>
        <dbReference type="EMBL" id="RDU25214.1"/>
    </source>
</evidence>
<keyword evidence="5" id="KW-0808">Transferase</keyword>
<dbReference type="InterPro" id="IPR003594">
    <property type="entry name" value="HATPase_dom"/>
</dbReference>
<dbReference type="PROSITE" id="PS50109">
    <property type="entry name" value="HIS_KIN"/>
    <property type="match status" value="1"/>
</dbReference>
<evidence type="ECO:0000256" key="11">
    <source>
        <dbReference type="SAM" id="Phobius"/>
    </source>
</evidence>
<dbReference type="SUPFAM" id="SSF55874">
    <property type="entry name" value="ATPase domain of HSP90 chaperone/DNA topoisomerase II/histidine kinase"/>
    <property type="match status" value="1"/>
</dbReference>
<dbReference type="GO" id="GO:0000155">
    <property type="term" value="F:phosphorelay sensor kinase activity"/>
    <property type="evidence" value="ECO:0007669"/>
    <property type="project" value="InterPro"/>
</dbReference>